<evidence type="ECO:0000313" key="3">
    <source>
        <dbReference type="EMBL" id="RLU18728.1"/>
    </source>
</evidence>
<feature type="compositionally biased region" description="Polar residues" evidence="1">
    <location>
        <begin position="956"/>
        <end position="966"/>
    </location>
</feature>
<dbReference type="OrthoDB" id="7791530at2759"/>
<organism evidence="3 4">
    <name type="scientific">Ooceraea biroi</name>
    <name type="common">Clonal raider ant</name>
    <name type="synonym">Cerapachys biroi</name>
    <dbReference type="NCBI Taxonomy" id="2015173"/>
    <lineage>
        <taxon>Eukaryota</taxon>
        <taxon>Metazoa</taxon>
        <taxon>Ecdysozoa</taxon>
        <taxon>Arthropoda</taxon>
        <taxon>Hexapoda</taxon>
        <taxon>Insecta</taxon>
        <taxon>Pterygota</taxon>
        <taxon>Neoptera</taxon>
        <taxon>Endopterygota</taxon>
        <taxon>Hymenoptera</taxon>
        <taxon>Apocrita</taxon>
        <taxon>Aculeata</taxon>
        <taxon>Formicoidea</taxon>
        <taxon>Formicidae</taxon>
        <taxon>Dorylinae</taxon>
        <taxon>Ooceraea</taxon>
    </lineage>
</organism>
<feature type="region of interest" description="Disordered" evidence="1">
    <location>
        <begin position="819"/>
        <end position="1007"/>
    </location>
</feature>
<feature type="compositionally biased region" description="Low complexity" evidence="1">
    <location>
        <begin position="1150"/>
        <end position="1189"/>
    </location>
</feature>
<reference evidence="3 4" key="1">
    <citation type="journal article" date="2018" name="Genome Res.">
        <title>The genomic architecture and molecular evolution of ant odorant receptors.</title>
        <authorList>
            <person name="McKenzie S.K."/>
            <person name="Kronauer D.J.C."/>
        </authorList>
    </citation>
    <scope>NUCLEOTIDE SEQUENCE [LARGE SCALE GENOMIC DNA]</scope>
    <source>
        <strain evidence="3">Clonal line C1</strain>
    </source>
</reference>
<feature type="compositionally biased region" description="Gly residues" evidence="1">
    <location>
        <begin position="462"/>
        <end position="477"/>
    </location>
</feature>
<evidence type="ECO:0000256" key="2">
    <source>
        <dbReference type="SAM" id="SignalP"/>
    </source>
</evidence>
<dbReference type="Proteomes" id="UP000279307">
    <property type="component" value="Chromosome 9"/>
</dbReference>
<feature type="compositionally biased region" description="Polar residues" evidence="1">
    <location>
        <begin position="990"/>
        <end position="1000"/>
    </location>
</feature>
<feature type="region of interest" description="Disordered" evidence="1">
    <location>
        <begin position="207"/>
        <end position="290"/>
    </location>
</feature>
<feature type="region of interest" description="Disordered" evidence="1">
    <location>
        <begin position="1042"/>
        <end position="1225"/>
    </location>
</feature>
<feature type="compositionally biased region" description="Basic and acidic residues" evidence="1">
    <location>
        <begin position="974"/>
        <end position="983"/>
    </location>
</feature>
<evidence type="ECO:0000256" key="1">
    <source>
        <dbReference type="SAM" id="MobiDB-lite"/>
    </source>
</evidence>
<name>A0A3L8DFQ6_OOCBI</name>
<feature type="chain" id="PRO_5018247853" evidence="2">
    <location>
        <begin position="18"/>
        <end position="1382"/>
    </location>
</feature>
<feature type="compositionally biased region" description="Low complexity" evidence="1">
    <location>
        <begin position="832"/>
        <end position="843"/>
    </location>
</feature>
<sequence length="1382" mass="142523">MQPCLIILIFTASTALAWYHEKTRYDRSVHEEGGVTNAEDSANEKQWSFTDDVTQFVAYKSRTENDCYLENLEQTRTTSRKKRQPRTLFASTALTKFEAWRLAGGRIVDFCNGRSIVLLQATRPVPGQALDPFLNEIPIDENDIFPKRVADVVLTPLKARTKRHIQLEQRKKLNANFNHIRQRRQTTQFRGKFRGQTQSQYLNLGNEQKEGKAEAEATQQSSRAVVSGSRGIGQAQSMSSGGTDCEDCPGYPGYPGIEGLPGIRIPSAGTDGTPGVGITRPGAGPGDVIPGRQLTYPVAIPGRGETYPGTLPGIGGVYPGGVQPGIVTEGDRIYPGGIRPGTVTPGVDRKYPAGVQPGTITPGGVRPGVVMPGADGIYPGAVSPGTVTTGGNGIYLGGVQPGRIRPEGGIYPGGVQPGAVRPGADGTYPAGVQPGAVRPGADGTYPAGVQPGVVRPGVDGTYPGGVQPGAVRPGGEGIYPPGTLITGDRGVYPGVQVPRGGVPVGVGTGIGIYPGGIQPVVQPGQAAYSPSGASVTTSVTTSAITGTGAYPGGIVPAGLPAGTYAGGVPGTYPGTGVYPGGVRPGTVPGTGVPGTYPGGIIPGGTIGGQVVYPAETGVVYPGGLAPGTLPGRGQVPGTVTTTGPVAGGDAQVVTYPAGRPTDGDRVLYPSGVLQPGRTPEEIPGTQVVYPGGTYPAGTIPVTYPGGTQQLIPPSGTLYPGQETYPSGGEGRVQIYPGQYPGAGIPGATRIPGGTGVPGGAQYPVATVGGQTVEGTGVPGRYPGQYPSGQEVGQYPGRRYPGIGGIAGEVPQYYTQPGVPGVSAGVADDGAESQASSSVQQVDSGTQASASAQGKYGSGTAQSQVTGTYSGSGSFSAQAGTSDANKSAQTEVNGGEQGASSNAQGVGGYGKSQAQVQLDSDSGATSTGAQSSGWNHGTNSQVQASSKGGMADAQANGEGSTSSQAQIGFQPYLKNEAEEAERRAVPFRGSGTASAQSGTHRGQSQSQLQGSFQYGITYTGAAQAGSGSGAASSRKPFTFNITDTDLFKPFKPQPPLSKPANAEESSAQAIPPARSNYENGRGLQSSSTSKQIVVVNSKDDSNDRKTSSTAKSRKDDVVYDEEYDEEYDEDDYPAAPPPDSRGIQEKFPKALPSSSSSPTLSSNSNPTPSSSSNPTLSKTVSQQSRTQSQTIRVVKGNQYDLHVSQDSNVQPGDTLQPGQSVGGYAIPPELRGKVISTAGVETIAQGDGKSQSQTVSVVPKDLNNTRTPVIETRSLQTSHERHIGRHTSSGKDQRSSSSHNASSDRYVKPIPAAKPSYYTVTNSFAGKMNGSNEPRKYEHRYYTKSSTCGYFTFSCNVVYGSNGRTKICKPRMPTYPNGTPMRC</sequence>
<comment type="caution">
    <text evidence="3">The sequence shown here is derived from an EMBL/GenBank/DDBJ whole genome shotgun (WGS) entry which is preliminary data.</text>
</comment>
<keyword evidence="2" id="KW-0732">Signal</keyword>
<feature type="signal peptide" evidence="2">
    <location>
        <begin position="1"/>
        <end position="17"/>
    </location>
</feature>
<feature type="region of interest" description="Disordered" evidence="1">
    <location>
        <begin position="330"/>
        <end position="349"/>
    </location>
</feature>
<feature type="compositionally biased region" description="Low complexity" evidence="1">
    <location>
        <begin position="919"/>
        <end position="932"/>
    </location>
</feature>
<feature type="compositionally biased region" description="Polar residues" evidence="1">
    <location>
        <begin position="858"/>
        <end position="903"/>
    </location>
</feature>
<feature type="region of interest" description="Disordered" evidence="1">
    <location>
        <begin position="1268"/>
        <end position="1306"/>
    </location>
</feature>
<gene>
    <name evidence="3" type="ORF">DMN91_009085</name>
</gene>
<feature type="compositionally biased region" description="Polar residues" evidence="1">
    <location>
        <begin position="1075"/>
        <end position="1090"/>
    </location>
</feature>
<feature type="compositionally biased region" description="Basic and acidic residues" evidence="1">
    <location>
        <begin position="1096"/>
        <end position="1116"/>
    </location>
</feature>
<proteinExistence type="predicted"/>
<protein>
    <submittedName>
        <fullName evidence="3">Uncharacterized protein</fullName>
    </submittedName>
</protein>
<accession>A0A3L8DFQ6</accession>
<feature type="compositionally biased region" description="Polar residues" evidence="1">
    <location>
        <begin position="1203"/>
        <end position="1218"/>
    </location>
</feature>
<feature type="compositionally biased region" description="Acidic residues" evidence="1">
    <location>
        <begin position="1117"/>
        <end position="1131"/>
    </location>
</feature>
<dbReference type="EMBL" id="QOIP01000009">
    <property type="protein sequence ID" value="RLU18728.1"/>
    <property type="molecule type" value="Genomic_DNA"/>
</dbReference>
<feature type="compositionally biased region" description="Polar residues" evidence="1">
    <location>
        <begin position="933"/>
        <end position="945"/>
    </location>
</feature>
<evidence type="ECO:0000313" key="4">
    <source>
        <dbReference type="Proteomes" id="UP000279307"/>
    </source>
</evidence>
<feature type="region of interest" description="Disordered" evidence="1">
    <location>
        <begin position="438"/>
        <end position="478"/>
    </location>
</feature>